<proteinExistence type="predicted"/>
<feature type="domain" description="Bifunctional glucose-6-phosphate/mannose-6-phosphate isomerase C-terminal" evidence="2">
    <location>
        <begin position="1"/>
        <end position="64"/>
    </location>
</feature>
<protein>
    <submittedName>
        <fullName evidence="3">Phospho-glucose isomerase C-terminal SIS domain-containing protein</fullName>
    </submittedName>
</protein>
<dbReference type="Gene3D" id="3.40.50.10490">
    <property type="entry name" value="Glucose-6-phosphate isomerase like protein, domain 1"/>
    <property type="match status" value="1"/>
</dbReference>
<evidence type="ECO:0000313" key="4">
    <source>
        <dbReference type="Proteomes" id="UP000198432"/>
    </source>
</evidence>
<evidence type="ECO:0000256" key="1">
    <source>
        <dbReference type="ARBA" id="ARBA00023235"/>
    </source>
</evidence>
<organism evidence="3 4">
    <name type="scientific">Pontibacter ummariensis</name>
    <dbReference type="NCBI Taxonomy" id="1610492"/>
    <lineage>
        <taxon>Bacteria</taxon>
        <taxon>Pseudomonadati</taxon>
        <taxon>Bacteroidota</taxon>
        <taxon>Cytophagia</taxon>
        <taxon>Cytophagales</taxon>
        <taxon>Hymenobacteraceae</taxon>
        <taxon>Pontibacter</taxon>
    </lineage>
</organism>
<dbReference type="GO" id="GO:0004347">
    <property type="term" value="F:glucose-6-phosphate isomerase activity"/>
    <property type="evidence" value="ECO:0007669"/>
    <property type="project" value="InterPro"/>
</dbReference>
<dbReference type="GO" id="GO:0005975">
    <property type="term" value="P:carbohydrate metabolic process"/>
    <property type="evidence" value="ECO:0007669"/>
    <property type="project" value="InterPro"/>
</dbReference>
<dbReference type="InterPro" id="IPR019490">
    <property type="entry name" value="Glu6P/Mann6P_isomerase_C"/>
</dbReference>
<dbReference type="Proteomes" id="UP000198432">
    <property type="component" value="Unassembled WGS sequence"/>
</dbReference>
<dbReference type="RefSeq" id="WP_089318118.1">
    <property type="nucleotide sequence ID" value="NZ_FZOQ01000003.1"/>
</dbReference>
<dbReference type="Pfam" id="PF10432">
    <property type="entry name" value="bact-PGI_C"/>
    <property type="match status" value="1"/>
</dbReference>
<keyword evidence="1 3" id="KW-0413">Isomerase</keyword>
<keyword evidence="4" id="KW-1185">Reference proteome</keyword>
<dbReference type="GO" id="GO:0004476">
    <property type="term" value="F:mannose-6-phosphate isomerase activity"/>
    <property type="evidence" value="ECO:0007669"/>
    <property type="project" value="InterPro"/>
</dbReference>
<reference evidence="4" key="1">
    <citation type="submission" date="2017-06" db="EMBL/GenBank/DDBJ databases">
        <authorList>
            <person name="Varghese N."/>
            <person name="Submissions S."/>
        </authorList>
    </citation>
    <scope>NUCLEOTIDE SEQUENCE [LARGE SCALE GENOMIC DNA]</scope>
    <source>
        <strain evidence="4">NKM1</strain>
    </source>
</reference>
<evidence type="ECO:0000313" key="3">
    <source>
        <dbReference type="EMBL" id="SNS23449.1"/>
    </source>
</evidence>
<dbReference type="OrthoDB" id="9771734at2"/>
<dbReference type="AlphaFoldDB" id="A0A239CU28"/>
<sequence length="67" mass="7589">MDLCKTIFEQKVQDILEIETVDVTFLEQVLYLVHLSDWESGSLSESNGVDPTQEKNINYLKAALSKA</sequence>
<dbReference type="EMBL" id="FZOQ01000003">
    <property type="protein sequence ID" value="SNS23449.1"/>
    <property type="molecule type" value="Genomic_DNA"/>
</dbReference>
<evidence type="ECO:0000259" key="2">
    <source>
        <dbReference type="Pfam" id="PF10432"/>
    </source>
</evidence>
<name>A0A239CU28_9BACT</name>
<accession>A0A239CU28</accession>
<gene>
    <name evidence="3" type="ORF">SAMN06296052_103240</name>
</gene>